<feature type="compositionally biased region" description="Low complexity" evidence="1">
    <location>
        <begin position="72"/>
        <end position="87"/>
    </location>
</feature>
<feature type="compositionally biased region" description="Low complexity" evidence="1">
    <location>
        <begin position="328"/>
        <end position="338"/>
    </location>
</feature>
<feature type="region of interest" description="Disordered" evidence="1">
    <location>
        <begin position="162"/>
        <end position="196"/>
    </location>
</feature>
<dbReference type="AlphaFoldDB" id="A0A9K3Q0M9"/>
<reference evidence="2" key="1">
    <citation type="journal article" date="2021" name="Sci. Rep.">
        <title>Diploid genomic architecture of Nitzschia inconspicua, an elite biomass production diatom.</title>
        <authorList>
            <person name="Oliver A."/>
            <person name="Podell S."/>
            <person name="Pinowska A."/>
            <person name="Traller J.C."/>
            <person name="Smith S.R."/>
            <person name="McClure R."/>
            <person name="Beliaev A."/>
            <person name="Bohutskyi P."/>
            <person name="Hill E.A."/>
            <person name="Rabines A."/>
            <person name="Zheng H."/>
            <person name="Allen L.Z."/>
            <person name="Kuo A."/>
            <person name="Grigoriev I.V."/>
            <person name="Allen A.E."/>
            <person name="Hazlebeck D."/>
            <person name="Allen E.E."/>
        </authorList>
    </citation>
    <scope>NUCLEOTIDE SEQUENCE</scope>
    <source>
        <strain evidence="2">Hildebrandi</strain>
    </source>
</reference>
<reference evidence="2" key="2">
    <citation type="submission" date="2021-04" db="EMBL/GenBank/DDBJ databases">
        <authorList>
            <person name="Podell S."/>
        </authorList>
    </citation>
    <scope>NUCLEOTIDE SEQUENCE</scope>
    <source>
        <strain evidence="2">Hildebrandi</strain>
    </source>
</reference>
<comment type="caution">
    <text evidence="2">The sequence shown here is derived from an EMBL/GenBank/DDBJ whole genome shotgun (WGS) entry which is preliminary data.</text>
</comment>
<feature type="region of interest" description="Disordered" evidence="1">
    <location>
        <begin position="64"/>
        <end position="94"/>
    </location>
</feature>
<proteinExistence type="predicted"/>
<accession>A0A9K3Q0M9</accession>
<keyword evidence="3" id="KW-1185">Reference proteome</keyword>
<protein>
    <submittedName>
        <fullName evidence="2">Uncharacterized protein</fullName>
    </submittedName>
</protein>
<evidence type="ECO:0000256" key="1">
    <source>
        <dbReference type="SAM" id="MobiDB-lite"/>
    </source>
</evidence>
<evidence type="ECO:0000313" key="3">
    <source>
        <dbReference type="Proteomes" id="UP000693970"/>
    </source>
</evidence>
<evidence type="ECO:0000313" key="2">
    <source>
        <dbReference type="EMBL" id="KAG7363839.1"/>
    </source>
</evidence>
<feature type="region of interest" description="Disordered" evidence="1">
    <location>
        <begin position="1"/>
        <end position="21"/>
    </location>
</feature>
<name>A0A9K3Q0M9_9STRA</name>
<feature type="region of interest" description="Disordered" evidence="1">
    <location>
        <begin position="265"/>
        <end position="338"/>
    </location>
</feature>
<dbReference type="EMBL" id="JAGRRH010000009">
    <property type="protein sequence ID" value="KAG7363839.1"/>
    <property type="molecule type" value="Genomic_DNA"/>
</dbReference>
<gene>
    <name evidence="2" type="ORF">IV203_037040</name>
</gene>
<organism evidence="2 3">
    <name type="scientific">Nitzschia inconspicua</name>
    <dbReference type="NCBI Taxonomy" id="303405"/>
    <lineage>
        <taxon>Eukaryota</taxon>
        <taxon>Sar</taxon>
        <taxon>Stramenopiles</taxon>
        <taxon>Ochrophyta</taxon>
        <taxon>Bacillariophyta</taxon>
        <taxon>Bacillariophyceae</taxon>
        <taxon>Bacillariophycidae</taxon>
        <taxon>Bacillariales</taxon>
        <taxon>Bacillariaceae</taxon>
        <taxon>Nitzschia</taxon>
    </lineage>
</organism>
<dbReference type="Proteomes" id="UP000693970">
    <property type="component" value="Unassembled WGS sequence"/>
</dbReference>
<feature type="compositionally biased region" description="Acidic residues" evidence="1">
    <location>
        <begin position="175"/>
        <end position="188"/>
    </location>
</feature>
<feature type="compositionally biased region" description="Low complexity" evidence="1">
    <location>
        <begin position="284"/>
        <end position="300"/>
    </location>
</feature>
<feature type="compositionally biased region" description="Acidic residues" evidence="1">
    <location>
        <begin position="271"/>
        <end position="283"/>
    </location>
</feature>
<sequence length="338" mass="38366">MMSRTVQHAAPSTSSSPPPYITKSGSSCYVSDFLPKMTTSIPTPMIPTTKTSCLPTLVVVKSKDINNKNKKNNNNQTDNNDIKNNMNHNKKKQLRRSICFDESVRVRLIPYHSSRRINKLWYQEEDYDRFRSKIQSLATLAKEYQKKHGKPIFMPGMEKWTVEDNNMNNHKNTKEEEEEEEEEEDSQEQSDQLLDDITTIPVLSTKQLRSQSIGRVIMEQCFQKQQCGCVFNDERLAKLYKIASHPAQVLARQRAVRIKHWIDHYQQQQQDGDDDDDDQDDASADSSLSSISSVSSDASSKNGILLPSTTTTSHHHHVSANGSPLPPSMLLMPASRAA</sequence>